<protein>
    <recommendedName>
        <fullName evidence="1">Prenylated flavin chaperone LpdD-like domain-containing protein</fullName>
    </recommendedName>
</protein>
<dbReference type="EMBL" id="DWXG01000055">
    <property type="protein sequence ID" value="HJB98373.1"/>
    <property type="molecule type" value="Genomic_DNA"/>
</dbReference>
<evidence type="ECO:0000313" key="3">
    <source>
        <dbReference type="Proteomes" id="UP000826793"/>
    </source>
</evidence>
<accession>A0A9D2SG81</accession>
<sequence>MEWDVTLTAKQEGLSLALSARAVGEDLLLCLSGGTRPHLGCVVMASPRPSLADPEKRSATSSVLNLPGHKDEALCRALAEQAAAALGRNVVCTGGVHVDSITPGQLAWLSQQVQQLGAQVLERFDAGTMGAY</sequence>
<gene>
    <name evidence="2" type="ORF">H9710_07330</name>
</gene>
<evidence type="ECO:0000259" key="1">
    <source>
        <dbReference type="Pfam" id="PF21758"/>
    </source>
</evidence>
<dbReference type="AlphaFoldDB" id="A0A9D2SG81"/>
<comment type="caution">
    <text evidence="2">The sequence shown here is derived from an EMBL/GenBank/DDBJ whole genome shotgun (WGS) entry which is preliminary data.</text>
</comment>
<reference evidence="2" key="1">
    <citation type="journal article" date="2021" name="PeerJ">
        <title>Extensive microbial diversity within the chicken gut microbiome revealed by metagenomics and culture.</title>
        <authorList>
            <person name="Gilroy R."/>
            <person name="Ravi A."/>
            <person name="Getino M."/>
            <person name="Pursley I."/>
            <person name="Horton D.L."/>
            <person name="Alikhan N.F."/>
            <person name="Baker D."/>
            <person name="Gharbi K."/>
            <person name="Hall N."/>
            <person name="Watson M."/>
            <person name="Adriaenssens E.M."/>
            <person name="Foster-Nyarko E."/>
            <person name="Jarju S."/>
            <person name="Secka A."/>
            <person name="Antonio M."/>
            <person name="Oren A."/>
            <person name="Chaudhuri R.R."/>
            <person name="La Ragione R."/>
            <person name="Hildebrand F."/>
            <person name="Pallen M.J."/>
        </authorList>
    </citation>
    <scope>NUCLEOTIDE SEQUENCE</scope>
    <source>
        <strain evidence="2">CHK185-1770</strain>
    </source>
</reference>
<organism evidence="2 3">
    <name type="scientific">Candidatus Acutalibacter pullicola</name>
    <dbReference type="NCBI Taxonomy" id="2838417"/>
    <lineage>
        <taxon>Bacteria</taxon>
        <taxon>Bacillati</taxon>
        <taxon>Bacillota</taxon>
        <taxon>Clostridia</taxon>
        <taxon>Eubacteriales</taxon>
        <taxon>Acutalibacteraceae</taxon>
        <taxon>Acutalibacter</taxon>
    </lineage>
</organism>
<evidence type="ECO:0000313" key="2">
    <source>
        <dbReference type="EMBL" id="HJB98373.1"/>
    </source>
</evidence>
<name>A0A9D2SG81_9FIRM</name>
<dbReference type="Proteomes" id="UP000826793">
    <property type="component" value="Unassembled WGS sequence"/>
</dbReference>
<proteinExistence type="predicted"/>
<feature type="domain" description="Prenylated flavin chaperone LpdD-like" evidence="1">
    <location>
        <begin position="11"/>
        <end position="124"/>
    </location>
</feature>
<dbReference type="InterPro" id="IPR048844">
    <property type="entry name" value="LpdD_chaperone-like"/>
</dbReference>
<reference evidence="2" key="2">
    <citation type="submission" date="2021-04" db="EMBL/GenBank/DDBJ databases">
        <authorList>
            <person name="Gilroy R."/>
        </authorList>
    </citation>
    <scope>NUCLEOTIDE SEQUENCE</scope>
    <source>
        <strain evidence="2">CHK185-1770</strain>
    </source>
</reference>
<dbReference type="Pfam" id="PF21758">
    <property type="entry name" value="PAC_bac"/>
    <property type="match status" value="1"/>
</dbReference>